<evidence type="ECO:0000313" key="1">
    <source>
        <dbReference type="EMBL" id="GAL00431.1"/>
    </source>
</evidence>
<sequence length="41" mass="5096">MQYKVPYIFIFVRYFLFRFRESVTTTRLLITFVQNVKNDNS</sequence>
<gene>
    <name evidence="2" type="ORF">JCM19275_1921</name>
    <name evidence="1" type="ORF">JCM19314_2039</name>
</gene>
<evidence type="ECO:0000313" key="3">
    <source>
        <dbReference type="Proteomes" id="UP000029226"/>
    </source>
</evidence>
<dbReference type="EMBL" id="BBMM01000005">
    <property type="protein sequence ID" value="GAL00431.1"/>
    <property type="molecule type" value="Genomic_DNA"/>
</dbReference>
<organism evidence="1 3">
    <name type="scientific">Nonlabens ulvanivorans</name>
    <name type="common">Persicivirga ulvanivorans</name>
    <dbReference type="NCBI Taxonomy" id="906888"/>
    <lineage>
        <taxon>Bacteria</taxon>
        <taxon>Pseudomonadati</taxon>
        <taxon>Bacteroidota</taxon>
        <taxon>Flavobacteriia</taxon>
        <taxon>Flavobacteriales</taxon>
        <taxon>Flavobacteriaceae</taxon>
        <taxon>Nonlabens</taxon>
    </lineage>
</organism>
<evidence type="ECO:0000313" key="4">
    <source>
        <dbReference type="Proteomes" id="UP000029647"/>
    </source>
</evidence>
<proteinExistence type="predicted"/>
<evidence type="ECO:0000313" key="2">
    <source>
        <dbReference type="EMBL" id="GAL75470.1"/>
    </source>
</evidence>
<protein>
    <submittedName>
        <fullName evidence="1">Uncharacterized protein</fullName>
    </submittedName>
</protein>
<accession>A0A090QBU1</accession>
<dbReference type="EMBL" id="BBNT01000005">
    <property type="protein sequence ID" value="GAL75470.1"/>
    <property type="molecule type" value="Genomic_DNA"/>
</dbReference>
<dbReference type="AlphaFoldDB" id="A0A090QBU1"/>
<comment type="caution">
    <text evidence="1">The sequence shown here is derived from an EMBL/GenBank/DDBJ whole genome shotgun (WGS) entry which is preliminary data.</text>
</comment>
<dbReference type="Proteomes" id="UP000029647">
    <property type="component" value="Unassembled WGS sequence"/>
</dbReference>
<name>A0A090QBU1_NONUL</name>
<reference evidence="3 4" key="1">
    <citation type="journal article" date="2014" name="Genome Announc.">
        <title>Draft Genome Sequences of Marine Flavobacterium Nonlabens Strains NR17, NR24, NR27, NR32, NR33, and Ara13.</title>
        <authorList>
            <person name="Nakanishi M."/>
            <person name="Meirelles P."/>
            <person name="Suzuki R."/>
            <person name="Takatani N."/>
            <person name="Mino S."/>
            <person name="Suda W."/>
            <person name="Oshima K."/>
            <person name="Hattori M."/>
            <person name="Ohkuma M."/>
            <person name="Hosokawa M."/>
            <person name="Miyashita K."/>
            <person name="Thompson F.L."/>
            <person name="Niwa A."/>
            <person name="Sawabe T."/>
            <person name="Sawabe T."/>
        </authorList>
    </citation>
    <scope>NUCLEOTIDE SEQUENCE [LARGE SCALE GENOMIC DNA]</scope>
    <source>
        <strain evidence="2">JCM 19275</strain>
        <strain evidence="1">JCM 19314</strain>
        <strain evidence="4">JCM19275</strain>
        <strain evidence="3">JCM19314</strain>
    </source>
</reference>
<dbReference type="Proteomes" id="UP000029226">
    <property type="component" value="Unassembled WGS sequence"/>
</dbReference>